<dbReference type="OrthoDB" id="2423195at2759"/>
<dbReference type="Pfam" id="PF20173">
    <property type="entry name" value="ZnF_RZ-type"/>
    <property type="match status" value="1"/>
</dbReference>
<dbReference type="GO" id="GO:0031048">
    <property type="term" value="P:regulatory ncRNA-mediated heterochromatin formation"/>
    <property type="evidence" value="ECO:0007669"/>
    <property type="project" value="TreeGrafter"/>
</dbReference>
<feature type="region of interest" description="Disordered" evidence="9">
    <location>
        <begin position="1"/>
        <end position="22"/>
    </location>
</feature>
<keyword evidence="4 7" id="KW-0863">Zinc-finger</keyword>
<evidence type="ECO:0000313" key="12">
    <source>
        <dbReference type="EMBL" id="CAG8550528.1"/>
    </source>
</evidence>
<comment type="caution">
    <text evidence="12">The sequence shown here is derived from an EMBL/GenBank/DDBJ whole genome shotgun (WGS) entry which is preliminary data.</text>
</comment>
<dbReference type="InterPro" id="IPR046439">
    <property type="entry name" value="ZF_RZ_dom"/>
</dbReference>
<dbReference type="Gene3D" id="3.30.40.10">
    <property type="entry name" value="Zinc/RING finger domain, C3HC4 (zinc finger)"/>
    <property type="match status" value="1"/>
</dbReference>
<evidence type="ECO:0000256" key="9">
    <source>
        <dbReference type="SAM" id="MobiDB-lite"/>
    </source>
</evidence>
<dbReference type="CDD" id="cd06008">
    <property type="entry name" value="NF-X1-zinc-finger"/>
    <property type="match status" value="1"/>
</dbReference>
<dbReference type="GO" id="GO:0005737">
    <property type="term" value="C:cytoplasm"/>
    <property type="evidence" value="ECO:0007669"/>
    <property type="project" value="UniProtKB-SubCell"/>
</dbReference>
<dbReference type="InterPro" id="IPR045055">
    <property type="entry name" value="DNA2/NAM7-like"/>
</dbReference>
<dbReference type="EMBL" id="CAJVPY010002155">
    <property type="protein sequence ID" value="CAG8550528.1"/>
    <property type="molecule type" value="Genomic_DNA"/>
</dbReference>
<dbReference type="InterPro" id="IPR041677">
    <property type="entry name" value="DNA2/NAM7_AAA_11"/>
</dbReference>
<dbReference type="PANTHER" id="PTHR10887:SF341">
    <property type="entry name" value="NFX1-TYPE ZINC FINGER-CONTAINING PROTEIN 1"/>
    <property type="match status" value="1"/>
</dbReference>
<dbReference type="SUPFAM" id="SSF57756">
    <property type="entry name" value="Retrovirus zinc finger-like domains"/>
    <property type="match status" value="1"/>
</dbReference>
<gene>
    <name evidence="12" type="ORF">DERYTH_LOCUS5244</name>
</gene>
<name>A0A9N9AZN1_9GLOM</name>
<dbReference type="InterPro" id="IPR027417">
    <property type="entry name" value="P-loop_NTPase"/>
</dbReference>
<keyword evidence="13" id="KW-1185">Reference proteome</keyword>
<sequence length="2120" mass="243792">MSQTNRERNFKRNPRGGYNKNRRFNDRNEGLCFICGQPGHISRDCTGGGSTKHQDIEENQLKTLSDNFSSSELSYDGSDKIVFIPQGDDLKGLWKSMIKRELVNQHKMRHFITSCLAASDKKVGHEVEQLVSELGRAEGLKRIREIVMFPMSVDAGLASATASFQRVILPFMALLTRSGITECNIEKYVHPIFYTVYTNLKPFMLEGVIPMLETLVQRNDISDRRTNKSLLLDDDSSAFIPTSMGQFFLIIVRLCNEFMKRIKEASINDTMSKIVDRIEQAKRLWKNSLDQTTENVYSEPLVSDIDRQKYFFMILDKEINNMNKMLNNGQRSLSPQETRPNSSTKSDSSITYYRKLAKKVALMHDYDPPGELSKHGPRHDNDFSEIAKISIIPTKNEVLCKRDPFLPTTNMDDSLHYLPKGSQRLLDTQFRLLREDLMCPIRLGIVNFIEFLKSSENNAKIKKLRERGGRHKYDNAMDGTNGKWNLRNPPMRRYSENKQSRVQYWSKSRKLMNGSLVCLLWPSKNDSSDNDPQFSLFFGTVSLRDENLLAQKQHTAMIDISFIDTSIYIIALKEIMKKNSNKQTKGCFMVESTGVYFESYFHILKTLQQTSSSPNLPFEKYLAPQVIENSSFAFVDPPTYARAPGFEFDLSAILEDKTKQLSLNVVDTSSHKTVIQNLKELSRLDESQAQSLVYSLCREIALIEGPPGTGKTFVGVELMRVLLANRKTTNIGPILTICFTNHALDQFLENLLKVGIQNIVRLGSRSKSDIIRGFNLEEICRNRARSKHQGWLLAQGYKELEEIQKEAERLQSNLTNGVLDWSDVTLYLKVEYPDHFKSFQNPDIPDFLFEGTVEEDDDDGEWKQAKRKRKKKRSIFRQWVDGNDLHLAQIYEQNWLLSWTRPTSNRSLEELKLDSKVWQMSSGERATLFSFWKEEIQSESFDELDKIQESFGAKTKEVEEIYNEGRRQILRDCDVIGMTTNGAAKFQNLIRSIGPRIIICEEAGEVLEAHILSALTPATQQLILIAPPSLLYILFNILFERLVNGDQTMRLEKSQLHTQRRMRKEVSDLIRLTLYNKLVDDEKTVSYPDVRGAQRNVYFMDHRHPEDSGENDFVLNSHSNTFEVEMVVELVKYFVRNGYNKPSQIAVLTPYLGQLIKIRDALQKSFVVVIDERDDQMITNMEEGMDVENENTDGGSTTFTTASEKKLSQQVILRTVDNFQGEEADIVIVSLVRNCQNMERGNIGFLKSRNRSNVLLSRAKHGMYLLGNAELMEKHSDFWKRVLLILHERGQIGPGFPILCAQHPDYKNSIYEAMQFSEISPDGGCFEPCQQQLKCGHTCPYKCHSDDPQHVGVFCRKDCMRLHSDCQHPCLNKMCGEDCGKCLFPVENIELPCGHEYIDAKCDDKKNKDRLRCHEEVRRKLPKCEHEHLMECFESVDDFDCTEKCKKNLPCGHSCMSRCFECQKFSKRANPDDHLDSDGRTVRSHHGRCTQKCGRTLFCGINISASKDVMKVNRANLVEITVMFLACIRNVNKSVLNLAPLLNFIACEWQCEHEGACNLPCGVPCIRLPCDLRCEKLLKCGHQCFGLCGEICPPPKYCVDCTTDVNVKNQVVDLIMQETFAEVDWTLERMVVLHCGHVYTAESLDNWMDMKEYYEMDNDSNWIQVKSITSHLGESKKCPQCRAPIKNVYRYGRATKKHVLDVQNKKFLIKCDIQLKEQTKKTTTATAQLENMRKRLLEEIKLPPKMQKNKEMNIMERESKFKAIPEVIPTEQYTSIEKYYHIPTTHAEKWEKHILVLLAIYRNLMRLMLATKSPPYKLAYEAAVSRLYESKTKINMDDLVSNFESLNISNYDSPAHQRDKFQETLAEVGIIAPKLDVRMFLDAFFCIVNIQKAIFHEVSKIIPELPRETNIEINSTTQRVSYNKNWINFGGHVIETVRKHLDSIITIAKENQYRRHLVLASLELAEFEVKAERFKLKYPPTGTLNPIIQESVKNKCAGIEKICIQICDEVLPKMNVEHFEKECKSRVDKILLEVVDLHAAAMRDRPLTYEEKLNIHKAMSTEFQGSGHWYECPNGHAYTIGDCGNANQSRRCPDCGEAIGGEGILAARNRRNMEFEHMHS</sequence>
<feature type="compositionally biased region" description="Basic and acidic residues" evidence="9">
    <location>
        <begin position="1"/>
        <end position="10"/>
    </location>
</feature>
<dbReference type="Pfam" id="PF00098">
    <property type="entry name" value="zf-CCHC"/>
    <property type="match status" value="1"/>
</dbReference>
<dbReference type="InterPro" id="IPR036875">
    <property type="entry name" value="Znf_CCHC_sf"/>
</dbReference>
<dbReference type="Pfam" id="PF13087">
    <property type="entry name" value="AAA_12"/>
    <property type="match status" value="1"/>
</dbReference>
<feature type="coiled-coil region" evidence="8">
    <location>
        <begin position="793"/>
        <end position="820"/>
    </location>
</feature>
<evidence type="ECO:0000256" key="3">
    <source>
        <dbReference type="ARBA" id="ARBA00022723"/>
    </source>
</evidence>
<dbReference type="PROSITE" id="PS50158">
    <property type="entry name" value="ZF_CCHC"/>
    <property type="match status" value="1"/>
</dbReference>
<dbReference type="GO" id="GO:0003676">
    <property type="term" value="F:nucleic acid binding"/>
    <property type="evidence" value="ECO:0007669"/>
    <property type="project" value="InterPro"/>
</dbReference>
<dbReference type="GO" id="GO:0004386">
    <property type="term" value="F:helicase activity"/>
    <property type="evidence" value="ECO:0007669"/>
    <property type="project" value="InterPro"/>
</dbReference>
<dbReference type="GO" id="GO:0002376">
    <property type="term" value="P:immune system process"/>
    <property type="evidence" value="ECO:0007669"/>
    <property type="project" value="UniProtKB-KW"/>
</dbReference>
<dbReference type="InterPro" id="IPR013083">
    <property type="entry name" value="Znf_RING/FYVE/PHD"/>
</dbReference>
<comment type="subcellular location">
    <subcellularLocation>
        <location evidence="1">Cytoplasm</location>
    </subcellularLocation>
</comment>
<dbReference type="CDD" id="cd18808">
    <property type="entry name" value="SF1_C_Upf1"/>
    <property type="match status" value="1"/>
</dbReference>
<dbReference type="SUPFAM" id="SSF52540">
    <property type="entry name" value="P-loop containing nucleoside triphosphate hydrolases"/>
    <property type="match status" value="1"/>
</dbReference>
<evidence type="ECO:0000256" key="4">
    <source>
        <dbReference type="ARBA" id="ARBA00022771"/>
    </source>
</evidence>
<evidence type="ECO:0000256" key="2">
    <source>
        <dbReference type="ARBA" id="ARBA00022490"/>
    </source>
</evidence>
<dbReference type="GO" id="GO:0008270">
    <property type="term" value="F:zinc ion binding"/>
    <property type="evidence" value="ECO:0007669"/>
    <property type="project" value="UniProtKB-KW"/>
</dbReference>
<organism evidence="12 13">
    <name type="scientific">Dentiscutata erythropus</name>
    <dbReference type="NCBI Taxonomy" id="1348616"/>
    <lineage>
        <taxon>Eukaryota</taxon>
        <taxon>Fungi</taxon>
        <taxon>Fungi incertae sedis</taxon>
        <taxon>Mucoromycota</taxon>
        <taxon>Glomeromycotina</taxon>
        <taxon>Glomeromycetes</taxon>
        <taxon>Diversisporales</taxon>
        <taxon>Gigasporaceae</taxon>
        <taxon>Dentiscutata</taxon>
    </lineage>
</organism>
<dbReference type="PROSITE" id="PS51981">
    <property type="entry name" value="ZF_RZ"/>
    <property type="match status" value="1"/>
</dbReference>
<protein>
    <submittedName>
        <fullName evidence="12">6058_t:CDS:1</fullName>
    </submittedName>
</protein>
<accession>A0A9N9AZN1</accession>
<reference evidence="12" key="1">
    <citation type="submission" date="2021-06" db="EMBL/GenBank/DDBJ databases">
        <authorList>
            <person name="Kallberg Y."/>
            <person name="Tangrot J."/>
            <person name="Rosling A."/>
        </authorList>
    </citation>
    <scope>NUCLEOTIDE SEQUENCE</scope>
    <source>
        <strain evidence="12">MA453B</strain>
    </source>
</reference>
<dbReference type="InterPro" id="IPR047187">
    <property type="entry name" value="SF1_C_Upf1"/>
</dbReference>
<dbReference type="Proteomes" id="UP000789405">
    <property type="component" value="Unassembled WGS sequence"/>
</dbReference>
<dbReference type="SMART" id="SM00343">
    <property type="entry name" value="ZnF_C2HC"/>
    <property type="match status" value="1"/>
</dbReference>
<evidence type="ECO:0000259" key="11">
    <source>
        <dbReference type="PROSITE" id="PS51981"/>
    </source>
</evidence>
<feature type="domain" description="RZ-type" evidence="11">
    <location>
        <begin position="2047"/>
        <end position="2120"/>
    </location>
</feature>
<dbReference type="PANTHER" id="PTHR10887">
    <property type="entry name" value="DNA2/NAM7 HELICASE FAMILY"/>
    <property type="match status" value="1"/>
</dbReference>
<keyword evidence="5" id="KW-0862">Zinc</keyword>
<evidence type="ECO:0000256" key="6">
    <source>
        <dbReference type="ARBA" id="ARBA00022859"/>
    </source>
</evidence>
<feature type="region of interest" description="Disordered" evidence="9">
    <location>
        <begin position="326"/>
        <end position="348"/>
    </location>
</feature>
<evidence type="ECO:0000259" key="10">
    <source>
        <dbReference type="PROSITE" id="PS50158"/>
    </source>
</evidence>
<dbReference type="InterPro" id="IPR041679">
    <property type="entry name" value="DNA2/NAM7-like_C"/>
</dbReference>
<evidence type="ECO:0000256" key="5">
    <source>
        <dbReference type="ARBA" id="ARBA00022833"/>
    </source>
</evidence>
<evidence type="ECO:0000256" key="1">
    <source>
        <dbReference type="ARBA" id="ARBA00004496"/>
    </source>
</evidence>
<keyword evidence="3" id="KW-0479">Metal-binding</keyword>
<evidence type="ECO:0000256" key="7">
    <source>
        <dbReference type="PROSITE-ProRule" id="PRU00047"/>
    </source>
</evidence>
<evidence type="ECO:0000256" key="8">
    <source>
        <dbReference type="SAM" id="Coils"/>
    </source>
</evidence>
<evidence type="ECO:0000313" key="13">
    <source>
        <dbReference type="Proteomes" id="UP000789405"/>
    </source>
</evidence>
<keyword evidence="6" id="KW-0391">Immunity</keyword>
<keyword evidence="8" id="KW-0175">Coiled coil</keyword>
<feature type="domain" description="CCHC-type" evidence="10">
    <location>
        <begin position="32"/>
        <end position="45"/>
    </location>
</feature>
<keyword evidence="2" id="KW-0963">Cytoplasm</keyword>
<proteinExistence type="predicted"/>
<dbReference type="Gene3D" id="3.40.50.300">
    <property type="entry name" value="P-loop containing nucleotide triphosphate hydrolases"/>
    <property type="match status" value="3"/>
</dbReference>
<dbReference type="Pfam" id="PF13086">
    <property type="entry name" value="AAA_11"/>
    <property type="match status" value="1"/>
</dbReference>
<dbReference type="InterPro" id="IPR001878">
    <property type="entry name" value="Znf_CCHC"/>
</dbReference>
<dbReference type="FunFam" id="3.40.50.300:FF:001660">
    <property type="entry name" value="NF-X1 finger and helicase protein, putative"/>
    <property type="match status" value="1"/>
</dbReference>
<dbReference type="GO" id="GO:0031380">
    <property type="term" value="C:nuclear RNA-directed RNA polymerase complex"/>
    <property type="evidence" value="ECO:0007669"/>
    <property type="project" value="TreeGrafter"/>
</dbReference>